<dbReference type="GO" id="GO:0003677">
    <property type="term" value="F:DNA binding"/>
    <property type="evidence" value="ECO:0007669"/>
    <property type="project" value="InterPro"/>
</dbReference>
<dbReference type="Pfam" id="PF04998">
    <property type="entry name" value="RNA_pol_Rpb1_5"/>
    <property type="match status" value="2"/>
</dbReference>
<dbReference type="InterPro" id="IPR038120">
    <property type="entry name" value="Rpb1_funnel_sf"/>
</dbReference>
<dbReference type="AlphaFoldDB" id="H9LTN3"/>
<dbReference type="Gene3D" id="1.10.132.30">
    <property type="match status" value="1"/>
</dbReference>
<evidence type="ECO:0000259" key="9">
    <source>
        <dbReference type="Pfam" id="PF05000"/>
    </source>
</evidence>
<dbReference type="EMBL" id="JN022705">
    <property type="protein sequence ID" value="AEI29523.1"/>
    <property type="molecule type" value="Genomic_DNA"/>
</dbReference>
<keyword evidence="3" id="KW-0808">Transferase</keyword>
<dbReference type="Gene3D" id="2.40.50.100">
    <property type="match status" value="1"/>
</dbReference>
<dbReference type="EC" id="2.7.7.6" evidence="1"/>
<evidence type="ECO:0000256" key="4">
    <source>
        <dbReference type="ARBA" id="ARBA00022695"/>
    </source>
</evidence>
<dbReference type="InterPro" id="IPR007081">
    <property type="entry name" value="RNA_pol_Rpb1_5"/>
</dbReference>
<dbReference type="GO" id="GO:0003899">
    <property type="term" value="F:DNA-directed RNA polymerase activity"/>
    <property type="evidence" value="ECO:0007669"/>
    <property type="project" value="UniProtKB-EC"/>
</dbReference>
<dbReference type="SUPFAM" id="SSF64484">
    <property type="entry name" value="beta and beta-prime subunits of DNA dependent RNA-polymerase"/>
    <property type="match status" value="1"/>
</dbReference>
<reference evidence="10" key="1">
    <citation type="journal article" date="2012" name="J. Eukaryot. Microbiol.">
        <title>Twenty-Fold Difference in Evolutionary Rates between the Mitochondrial and Plastid Genomes of Species with Secondary Red Plastids.</title>
        <authorList>
            <person name="Smith D.R."/>
            <person name="Keeling P.J."/>
        </authorList>
    </citation>
    <scope>NUCLEOTIDE SEQUENCE</scope>
</reference>
<evidence type="ECO:0000256" key="1">
    <source>
        <dbReference type="ARBA" id="ARBA00012418"/>
    </source>
</evidence>
<evidence type="ECO:0000256" key="3">
    <source>
        <dbReference type="ARBA" id="ARBA00022679"/>
    </source>
</evidence>
<keyword evidence="4" id="KW-0548">Nucleotidyltransferase</keyword>
<keyword evidence="7" id="KW-0804">Transcription</keyword>
<dbReference type="PANTHER" id="PTHR19376">
    <property type="entry name" value="DNA-DIRECTED RNA POLYMERASE"/>
    <property type="match status" value="1"/>
</dbReference>
<keyword evidence="6" id="KW-0862">Zinc</keyword>
<dbReference type="HAMAP" id="MF_01324">
    <property type="entry name" value="RNApol_bact_RpoC2"/>
    <property type="match status" value="1"/>
</dbReference>
<dbReference type="InterPro" id="IPR007083">
    <property type="entry name" value="RNA_pol_Rpb1_4"/>
</dbReference>
<dbReference type="NCBIfam" id="TIGR02388">
    <property type="entry name" value="rpoC2_cyan"/>
    <property type="match status" value="1"/>
</dbReference>
<keyword evidence="10" id="KW-0934">Plastid</keyword>
<dbReference type="Gene3D" id="1.10.274.100">
    <property type="entry name" value="RNA polymerase Rpb1, domain 3"/>
    <property type="match status" value="1"/>
</dbReference>
<dbReference type="GO" id="GO:0000428">
    <property type="term" value="C:DNA-directed RNA polymerase complex"/>
    <property type="evidence" value="ECO:0007669"/>
    <property type="project" value="UniProtKB-KW"/>
</dbReference>
<dbReference type="CDD" id="cd02655">
    <property type="entry name" value="RNAP_beta'_C"/>
    <property type="match status" value="1"/>
</dbReference>
<dbReference type="InterPro" id="IPR045867">
    <property type="entry name" value="DNA-dir_RpoC_beta_prime"/>
</dbReference>
<geneLocation type="plastid" evidence="10"/>
<proteinExistence type="inferred from homology"/>
<feature type="domain" description="RNA polymerase Rpb1" evidence="8">
    <location>
        <begin position="174"/>
        <end position="442"/>
    </location>
</feature>
<protein>
    <recommendedName>
        <fullName evidence="1">DNA-directed RNA polymerase</fullName>
        <ecNumber evidence="1">2.7.7.6</ecNumber>
    </recommendedName>
</protein>
<gene>
    <name evidence="10" type="primary">rpoC2</name>
</gene>
<organism evidence="10">
    <name type="scientific">Emiliania huxleyi</name>
    <name type="common">Coccolithophore</name>
    <name type="synonym">Pontosphaera huxleyi</name>
    <dbReference type="NCBI Taxonomy" id="2903"/>
    <lineage>
        <taxon>Eukaryota</taxon>
        <taxon>Haptista</taxon>
        <taxon>Haptophyta</taxon>
        <taxon>Prymnesiophyceae</taxon>
        <taxon>Isochrysidales</taxon>
        <taxon>Noelaerhabdaceae</taxon>
        <taxon>Emiliania</taxon>
    </lineage>
</organism>
<dbReference type="GO" id="GO:0046872">
    <property type="term" value="F:metal ion binding"/>
    <property type="evidence" value="ECO:0007669"/>
    <property type="project" value="UniProtKB-KW"/>
</dbReference>
<dbReference type="InterPro" id="IPR042102">
    <property type="entry name" value="RNA_pol_Rpb1_3_sf"/>
</dbReference>
<dbReference type="Gene3D" id="1.10.150.390">
    <property type="match status" value="1"/>
</dbReference>
<evidence type="ECO:0000256" key="5">
    <source>
        <dbReference type="ARBA" id="ARBA00022723"/>
    </source>
</evidence>
<feature type="domain" description="RNA polymerase Rpb1" evidence="9">
    <location>
        <begin position="93"/>
        <end position="172"/>
    </location>
</feature>
<dbReference type="InterPro" id="IPR012756">
    <property type="entry name" value="DNA-dir_RpoC2_beta_pp"/>
</dbReference>
<dbReference type="Pfam" id="PF05000">
    <property type="entry name" value="RNA_pol_Rpb1_4"/>
    <property type="match status" value="1"/>
</dbReference>
<feature type="domain" description="RNA polymerase Rpb1" evidence="8">
    <location>
        <begin position="1090"/>
        <end position="1178"/>
    </location>
</feature>
<evidence type="ECO:0000259" key="8">
    <source>
        <dbReference type="Pfam" id="PF04998"/>
    </source>
</evidence>
<sequence length="1267" mass="142521">MQPDFKKIHSFENNLINKRSLKDLMYQAFLNYGIVKSSIIADRVKNLTFHFATQSGVSLSVEDLRVPAKKRELIGLTRNEVETTQKRYEIGSITSVEKFQKTIDIWNNANNFLKDDVLTYFRESDPLNPLYIMAFSGARGNISQVRQLVGMRGLMSNPQGQIIDLPIKSNFREGLTVTEYIISSYGARKGLVDTALRTADSGYLTRRLVDVAQDIIVRESDCGTTEGLWATELASNNFLNLRGRLLAEPIFTQEGNLFAPANTEITETFLQTLKTLKDHSPIKVRSSLTCTSTRSVCQNCYGWHLSHSKLVDLGEAVGIVAAQSIGEPGTQLTMRTFHTGGVFSGDLTRQVRSPMEGKIEYWEGHKASLFRTMHGKMGFRLKEEVNLIIKNSFGTTISFEIPAESLLLVNTDQYVYENEIIAEIQKDTNLILEEEQKEIYSETSGEVFFNALDVKVQADKQGNTYKTNNKAGLIWILQGSFYELPAFSETLLKPGLNLSKNTLLSRTPLYNKYPGWVQIDKSDNGTGICVQNFSVTLTNAFINEKVENSSRLQIKTDNHDFQFQLTTEPNSVLKQGDTIAVLDDNTYRTTTGGIVTYSLENPQASKKRKSVKNLFKGYFYWIPEETFKFSTLDEVRLSFSKNESIVGVGEEIMPNTFSKVGGFFQIKEAEQEVTIKPGELFELTSAESQIFDKSDRFVKPGNFIVPGKIITQQLVYLEFFELNEKQYILARPVQVFEVPKEEDLSLSQSFFPYNSHEHIKLKVIKRVFYKNWEKIISNNGINLLQTFIVFDFKQEQQGLEPRLEFTPSKVPGKSFLKIALYEVIKTFENNRKSSRSSLPTTTRNFVSNKQYVASNTLIGQIETTAGLVNKLAAINPHLNSGNMKEVLILNPSDLKKVFCPNVELLKKVSVGDLVRIGTLLNDNVKSPYSGQILEIFEDHILIRLSQPYLISAGTILHATSNNLVKAGDILATLVYETIKTTDIVQGLPKVEELLEARKVLHNALLAPCPGYAYVRFNKHGESTVQLIGLDNEVQTLALKPGIKTKFNSGDFVEVSSALTDGLISPHTKLETLFSYFKNRYTSFEACKLSFKLLQLFLIGEIQRTYRSQGVDIADKHVELIVKQMTSKVCIEDSGTTTFLPGEVLNFQKMADIALVAENKGEIPPSYVPLLLGITKASLNSDSFISAASFQETTRVLTEAAIEGRKDWLTGLKENVIIGRLIPAGTGFNYLENQERLAREKGEIDATFHREAKPLSENILDLRLVKKE</sequence>
<evidence type="ECO:0000256" key="6">
    <source>
        <dbReference type="ARBA" id="ARBA00022833"/>
    </source>
</evidence>
<dbReference type="PANTHER" id="PTHR19376:SF68">
    <property type="entry name" value="DNA-DIRECTED RNA POLYMERASE SUBUNIT BETA"/>
    <property type="match status" value="1"/>
</dbReference>
<dbReference type="Gene3D" id="1.10.1790.20">
    <property type="match status" value="1"/>
</dbReference>
<evidence type="ECO:0000256" key="7">
    <source>
        <dbReference type="ARBA" id="ARBA00023163"/>
    </source>
</evidence>
<name>H9LTN3_EMIHU</name>
<dbReference type="FunFam" id="1.10.150.390:FF:000002">
    <property type="entry name" value="DNA-directed RNA polymerase subunit beta"/>
    <property type="match status" value="1"/>
</dbReference>
<keyword evidence="2" id="KW-0240">DNA-directed RNA polymerase</keyword>
<evidence type="ECO:0000256" key="2">
    <source>
        <dbReference type="ARBA" id="ARBA00022478"/>
    </source>
</evidence>
<accession>H9LTN3</accession>
<evidence type="ECO:0000313" key="10">
    <source>
        <dbReference type="EMBL" id="AEI29523.1"/>
    </source>
</evidence>
<dbReference type="GO" id="GO:0006351">
    <property type="term" value="P:DNA-templated transcription"/>
    <property type="evidence" value="ECO:0007669"/>
    <property type="project" value="InterPro"/>
</dbReference>
<keyword evidence="5" id="KW-0479">Metal-binding</keyword>